<name>A0AA41X5T5_9ALTE</name>
<organism evidence="1 2">
    <name type="scientific">Opacimonas viscosa</name>
    <dbReference type="NCBI Taxonomy" id="2961944"/>
    <lineage>
        <taxon>Bacteria</taxon>
        <taxon>Pseudomonadati</taxon>
        <taxon>Pseudomonadota</taxon>
        <taxon>Gammaproteobacteria</taxon>
        <taxon>Alteromonadales</taxon>
        <taxon>Alteromonadaceae</taxon>
        <taxon>Opacimonas</taxon>
    </lineage>
</organism>
<dbReference type="RefSeq" id="WP_254102874.1">
    <property type="nucleotide sequence ID" value="NZ_JANATA010000361.1"/>
</dbReference>
<dbReference type="EMBL" id="JANATA010000361">
    <property type="protein sequence ID" value="MCP3430033.1"/>
    <property type="molecule type" value="Genomic_DNA"/>
</dbReference>
<sequence>LITDQQANLINDLAGQILGLSIEQQSIVPIYNDVGGWGGPVPGITDRDNPVRIIEQNRDNGHTYNKLMANFFVEY</sequence>
<proteinExistence type="predicted"/>
<feature type="non-terminal residue" evidence="1">
    <location>
        <position position="75"/>
    </location>
</feature>
<evidence type="ECO:0000313" key="2">
    <source>
        <dbReference type="Proteomes" id="UP001165413"/>
    </source>
</evidence>
<keyword evidence="2" id="KW-1185">Reference proteome</keyword>
<gene>
    <name evidence="1" type="ORF">NLF92_13920</name>
</gene>
<accession>A0AA41X5T5</accession>
<comment type="caution">
    <text evidence="1">The sequence shown here is derived from an EMBL/GenBank/DDBJ whole genome shotgun (WGS) entry which is preliminary data.</text>
</comment>
<evidence type="ECO:0000313" key="1">
    <source>
        <dbReference type="EMBL" id="MCP3430033.1"/>
    </source>
</evidence>
<reference evidence="1" key="1">
    <citation type="submission" date="2022-07" db="EMBL/GenBank/DDBJ databases">
        <title>Characterization of the Novel Bacterium Alteromonas immobilis LMIT006 and Alteromonas gregis LMIT007.</title>
        <authorList>
            <person name="Lin X."/>
        </authorList>
    </citation>
    <scope>NUCLEOTIDE SEQUENCE</scope>
    <source>
        <strain evidence="1">LMIT007</strain>
    </source>
</reference>
<protein>
    <submittedName>
        <fullName evidence="1">Uncharacterized protein</fullName>
    </submittedName>
</protein>
<feature type="non-terminal residue" evidence="1">
    <location>
        <position position="1"/>
    </location>
</feature>
<dbReference type="AlphaFoldDB" id="A0AA41X5T5"/>
<dbReference type="Proteomes" id="UP001165413">
    <property type="component" value="Unassembled WGS sequence"/>
</dbReference>